<evidence type="ECO:0000259" key="9">
    <source>
        <dbReference type="PROSITE" id="PS51161"/>
    </source>
</evidence>
<keyword evidence="8" id="KW-0479">Metal-binding</keyword>
<feature type="zinc finger region" evidence="8">
    <location>
        <begin position="3"/>
        <end position="34"/>
    </location>
</feature>
<sequence length="152" mass="18010">MKCPYCNFHDTKVVDSRPTEDNMSIRRRRMCLYCNKRFTTYERYEDTTLMVIKKDQTREAFVREKVLKGMIRSCEKRPVSIEDLEAAVDEIEISLNHLNQKEVTSTLIGDMVMDKLKELDEVSYIRFASVYREFKDVTGFLSEVKNLNKEDN</sequence>
<gene>
    <name evidence="8 10" type="primary">nrdR</name>
    <name evidence="10" type="ORF">VLK81_07445</name>
</gene>
<dbReference type="Pfam" id="PF03477">
    <property type="entry name" value="ATP-cone"/>
    <property type="match status" value="1"/>
</dbReference>
<evidence type="ECO:0000256" key="4">
    <source>
        <dbReference type="ARBA" id="ARBA00022840"/>
    </source>
</evidence>
<evidence type="ECO:0000313" key="10">
    <source>
        <dbReference type="EMBL" id="MEB3429840.1"/>
    </source>
</evidence>
<dbReference type="EMBL" id="JAYKOT010000003">
    <property type="protein sequence ID" value="MEB3429840.1"/>
    <property type="molecule type" value="Genomic_DNA"/>
</dbReference>
<evidence type="ECO:0000256" key="8">
    <source>
        <dbReference type="HAMAP-Rule" id="MF_00440"/>
    </source>
</evidence>
<evidence type="ECO:0000256" key="1">
    <source>
        <dbReference type="ARBA" id="ARBA00022491"/>
    </source>
</evidence>
<keyword evidence="5 8" id="KW-0805">Transcription regulation</keyword>
<keyword evidence="6 8" id="KW-0238">DNA-binding</keyword>
<dbReference type="PANTHER" id="PTHR30455:SF2">
    <property type="entry name" value="TRANSCRIPTIONAL REPRESSOR NRDR"/>
    <property type="match status" value="1"/>
</dbReference>
<keyword evidence="11" id="KW-1185">Reference proteome</keyword>
<keyword evidence="1 8" id="KW-0678">Repressor</keyword>
<evidence type="ECO:0000256" key="6">
    <source>
        <dbReference type="ARBA" id="ARBA00023125"/>
    </source>
</evidence>
<accession>A0AAW9MZ26</accession>
<evidence type="ECO:0000256" key="2">
    <source>
        <dbReference type="ARBA" id="ARBA00022741"/>
    </source>
</evidence>
<evidence type="ECO:0000256" key="3">
    <source>
        <dbReference type="ARBA" id="ARBA00022833"/>
    </source>
</evidence>
<dbReference type="Pfam" id="PF22811">
    <property type="entry name" value="Zn_ribbon_NrdR"/>
    <property type="match status" value="1"/>
</dbReference>
<dbReference type="GO" id="GO:0003677">
    <property type="term" value="F:DNA binding"/>
    <property type="evidence" value="ECO:0007669"/>
    <property type="project" value="UniProtKB-KW"/>
</dbReference>
<dbReference type="PANTHER" id="PTHR30455">
    <property type="entry name" value="TRANSCRIPTIONAL REPRESSOR NRDR"/>
    <property type="match status" value="1"/>
</dbReference>
<comment type="function">
    <text evidence="8">Negatively regulates transcription of bacterial ribonucleotide reductase nrd genes and operons by binding to NrdR-boxes.</text>
</comment>
<dbReference type="GO" id="GO:0005524">
    <property type="term" value="F:ATP binding"/>
    <property type="evidence" value="ECO:0007669"/>
    <property type="project" value="UniProtKB-UniRule"/>
</dbReference>
<comment type="caution">
    <text evidence="10">The sequence shown here is derived from an EMBL/GenBank/DDBJ whole genome shotgun (WGS) entry which is preliminary data.</text>
</comment>
<keyword evidence="2 8" id="KW-0547">Nucleotide-binding</keyword>
<evidence type="ECO:0000313" key="11">
    <source>
        <dbReference type="Proteomes" id="UP001357733"/>
    </source>
</evidence>
<comment type="cofactor">
    <cofactor evidence="8">
        <name>Zn(2+)</name>
        <dbReference type="ChEBI" id="CHEBI:29105"/>
    </cofactor>
    <text evidence="8">Binds 1 zinc ion.</text>
</comment>
<dbReference type="GO" id="GO:0045892">
    <property type="term" value="P:negative regulation of DNA-templated transcription"/>
    <property type="evidence" value="ECO:0007669"/>
    <property type="project" value="UniProtKB-UniRule"/>
</dbReference>
<keyword evidence="3 8" id="KW-0862">Zinc</keyword>
<dbReference type="NCBIfam" id="TIGR00244">
    <property type="entry name" value="transcriptional regulator NrdR"/>
    <property type="match status" value="1"/>
</dbReference>
<keyword evidence="8" id="KW-0863">Zinc-finger</keyword>
<dbReference type="HAMAP" id="MF_00440">
    <property type="entry name" value="NrdR"/>
    <property type="match status" value="1"/>
</dbReference>
<protein>
    <recommendedName>
        <fullName evidence="8">Transcriptional repressor NrdR</fullName>
    </recommendedName>
</protein>
<dbReference type="PROSITE" id="PS51161">
    <property type="entry name" value="ATP_CONE"/>
    <property type="match status" value="1"/>
</dbReference>
<comment type="similarity">
    <text evidence="8">Belongs to the NrdR family.</text>
</comment>
<evidence type="ECO:0000256" key="7">
    <source>
        <dbReference type="ARBA" id="ARBA00023163"/>
    </source>
</evidence>
<dbReference type="InterPro" id="IPR005144">
    <property type="entry name" value="ATP-cone_dom"/>
</dbReference>
<feature type="domain" description="ATP-cone" evidence="9">
    <location>
        <begin position="49"/>
        <end position="139"/>
    </location>
</feature>
<dbReference type="GO" id="GO:0008270">
    <property type="term" value="F:zinc ion binding"/>
    <property type="evidence" value="ECO:0007669"/>
    <property type="project" value="UniProtKB-UniRule"/>
</dbReference>
<proteinExistence type="inferred from homology"/>
<dbReference type="Proteomes" id="UP001357733">
    <property type="component" value="Unassembled WGS sequence"/>
</dbReference>
<dbReference type="RefSeq" id="WP_324619996.1">
    <property type="nucleotide sequence ID" value="NZ_JAYKOT010000003.1"/>
</dbReference>
<evidence type="ECO:0000256" key="5">
    <source>
        <dbReference type="ARBA" id="ARBA00023015"/>
    </source>
</evidence>
<reference evidence="10 11" key="1">
    <citation type="submission" date="2024-01" db="EMBL/GenBank/DDBJ databases">
        <title>Complete genome sequence of Citroniella saccharovorans strain M6.X9, isolated from human fecal sample.</title>
        <authorList>
            <person name="Cheng G."/>
            <person name="Westerholm M."/>
            <person name="Schnurer A."/>
        </authorList>
    </citation>
    <scope>NUCLEOTIDE SEQUENCE [LARGE SCALE GENOMIC DNA]</scope>
    <source>
        <strain evidence="10 11">DSM 29873</strain>
    </source>
</reference>
<dbReference type="InterPro" id="IPR055173">
    <property type="entry name" value="NrdR-like_N"/>
</dbReference>
<keyword evidence="7 8" id="KW-0804">Transcription</keyword>
<keyword evidence="4 8" id="KW-0067">ATP-binding</keyword>
<organism evidence="10 11">
    <name type="scientific">Citroniella saccharovorans</name>
    <dbReference type="NCBI Taxonomy" id="2053367"/>
    <lineage>
        <taxon>Bacteria</taxon>
        <taxon>Bacillati</taxon>
        <taxon>Bacillota</taxon>
        <taxon>Tissierellia</taxon>
        <taxon>Tissierellales</taxon>
        <taxon>Peptoniphilaceae</taxon>
        <taxon>Citroniella</taxon>
    </lineage>
</organism>
<dbReference type="AlphaFoldDB" id="A0AAW9MZ26"/>
<dbReference type="InterPro" id="IPR003796">
    <property type="entry name" value="RNR_NrdR-like"/>
</dbReference>
<name>A0AAW9MZ26_9FIRM</name>